<proteinExistence type="inferred from homology"/>
<dbReference type="OrthoDB" id="443318at2759"/>
<keyword evidence="5 7" id="KW-0378">Hydrolase</keyword>
<dbReference type="PANTHER" id="PTHR11802:SF113">
    <property type="entry name" value="SERINE CARBOXYPEPTIDASE CTSA-4.1"/>
    <property type="match status" value="1"/>
</dbReference>
<keyword evidence="9" id="KW-1185">Reference proteome</keyword>
<evidence type="ECO:0000256" key="6">
    <source>
        <dbReference type="ARBA" id="ARBA00023180"/>
    </source>
</evidence>
<accession>M2PK22</accession>
<evidence type="ECO:0000256" key="4">
    <source>
        <dbReference type="ARBA" id="ARBA00022729"/>
    </source>
</evidence>
<dbReference type="EC" id="3.4.16.-" evidence="7"/>
<keyword evidence="3 7" id="KW-0645">Protease</keyword>
<organism evidence="8 9">
    <name type="scientific">Ceriporiopsis subvermispora (strain B)</name>
    <name type="common">White-rot fungus</name>
    <name type="synonym">Gelatoporia subvermispora</name>
    <dbReference type="NCBI Taxonomy" id="914234"/>
    <lineage>
        <taxon>Eukaryota</taxon>
        <taxon>Fungi</taxon>
        <taxon>Dikarya</taxon>
        <taxon>Basidiomycota</taxon>
        <taxon>Agaricomycotina</taxon>
        <taxon>Agaricomycetes</taxon>
        <taxon>Polyporales</taxon>
        <taxon>Gelatoporiaceae</taxon>
        <taxon>Gelatoporia</taxon>
    </lineage>
</organism>
<dbReference type="MEROPS" id="S10.001"/>
<keyword evidence="6" id="KW-0325">Glycoprotein</keyword>
<name>M2PK22_CERS8</name>
<evidence type="ECO:0000256" key="3">
    <source>
        <dbReference type="ARBA" id="ARBA00022670"/>
    </source>
</evidence>
<dbReference type="Gene3D" id="1.10.287.410">
    <property type="match status" value="1"/>
</dbReference>
<dbReference type="InterPro" id="IPR018202">
    <property type="entry name" value="Ser_caboxypep_ser_AS"/>
</dbReference>
<dbReference type="HOGENOM" id="CLU_008523_10_4_1"/>
<feature type="signal peptide" evidence="7">
    <location>
        <begin position="1"/>
        <end position="17"/>
    </location>
</feature>
<dbReference type="GO" id="GO:0000324">
    <property type="term" value="C:fungal-type vacuole"/>
    <property type="evidence" value="ECO:0007669"/>
    <property type="project" value="TreeGrafter"/>
</dbReference>
<evidence type="ECO:0000256" key="7">
    <source>
        <dbReference type="RuleBase" id="RU361156"/>
    </source>
</evidence>
<dbReference type="GO" id="GO:0004185">
    <property type="term" value="F:serine-type carboxypeptidase activity"/>
    <property type="evidence" value="ECO:0007669"/>
    <property type="project" value="UniProtKB-UniRule"/>
</dbReference>
<dbReference type="EMBL" id="KB445798">
    <property type="protein sequence ID" value="EMD36609.1"/>
    <property type="molecule type" value="Genomic_DNA"/>
</dbReference>
<dbReference type="InterPro" id="IPR033124">
    <property type="entry name" value="Ser_caboxypep_his_AS"/>
</dbReference>
<keyword evidence="4 7" id="KW-0732">Signal</keyword>
<dbReference type="AlphaFoldDB" id="M2PK22"/>
<dbReference type="GO" id="GO:0006508">
    <property type="term" value="P:proteolysis"/>
    <property type="evidence" value="ECO:0007669"/>
    <property type="project" value="UniProtKB-KW"/>
</dbReference>
<evidence type="ECO:0000256" key="1">
    <source>
        <dbReference type="ARBA" id="ARBA00009431"/>
    </source>
</evidence>
<dbReference type="SUPFAM" id="SSF53474">
    <property type="entry name" value="alpha/beta-Hydrolases"/>
    <property type="match status" value="1"/>
</dbReference>
<dbReference type="PROSITE" id="PS00560">
    <property type="entry name" value="CARBOXYPEPT_SER_HIS"/>
    <property type="match status" value="1"/>
</dbReference>
<dbReference type="InterPro" id="IPR029058">
    <property type="entry name" value="AB_hydrolase_fold"/>
</dbReference>
<reference evidence="8 9" key="1">
    <citation type="journal article" date="2012" name="Proc. Natl. Acad. Sci. U.S.A.">
        <title>Comparative genomics of Ceriporiopsis subvermispora and Phanerochaete chrysosporium provide insight into selective ligninolysis.</title>
        <authorList>
            <person name="Fernandez-Fueyo E."/>
            <person name="Ruiz-Duenas F.J."/>
            <person name="Ferreira P."/>
            <person name="Floudas D."/>
            <person name="Hibbett D.S."/>
            <person name="Canessa P."/>
            <person name="Larrondo L.F."/>
            <person name="James T.Y."/>
            <person name="Seelenfreund D."/>
            <person name="Lobos S."/>
            <person name="Polanco R."/>
            <person name="Tello M."/>
            <person name="Honda Y."/>
            <person name="Watanabe T."/>
            <person name="Watanabe T."/>
            <person name="Ryu J.S."/>
            <person name="Kubicek C.P."/>
            <person name="Schmoll M."/>
            <person name="Gaskell J."/>
            <person name="Hammel K.E."/>
            <person name="St John F.J."/>
            <person name="Vanden Wymelenberg A."/>
            <person name="Sabat G."/>
            <person name="Splinter BonDurant S."/>
            <person name="Syed K."/>
            <person name="Yadav J.S."/>
            <person name="Doddapaneni H."/>
            <person name="Subramanian V."/>
            <person name="Lavin J.L."/>
            <person name="Oguiza J.A."/>
            <person name="Perez G."/>
            <person name="Pisabarro A.G."/>
            <person name="Ramirez L."/>
            <person name="Santoyo F."/>
            <person name="Master E."/>
            <person name="Coutinho P.M."/>
            <person name="Henrissat B."/>
            <person name="Lombard V."/>
            <person name="Magnuson J.K."/>
            <person name="Kuees U."/>
            <person name="Hori C."/>
            <person name="Igarashi K."/>
            <person name="Samejima M."/>
            <person name="Held B.W."/>
            <person name="Barry K.W."/>
            <person name="LaButti K.M."/>
            <person name="Lapidus A."/>
            <person name="Lindquist E.A."/>
            <person name="Lucas S.M."/>
            <person name="Riley R."/>
            <person name="Salamov A.A."/>
            <person name="Hoffmeister D."/>
            <person name="Schwenk D."/>
            <person name="Hadar Y."/>
            <person name="Yarden O."/>
            <person name="de Vries R.P."/>
            <person name="Wiebenga A."/>
            <person name="Stenlid J."/>
            <person name="Eastwood D."/>
            <person name="Grigoriev I.V."/>
            <person name="Berka R.M."/>
            <person name="Blanchette R.A."/>
            <person name="Kersten P."/>
            <person name="Martinez A.T."/>
            <person name="Vicuna R."/>
            <person name="Cullen D."/>
        </authorList>
    </citation>
    <scope>NUCLEOTIDE SEQUENCE [LARGE SCALE GENOMIC DNA]</scope>
    <source>
        <strain evidence="8 9">B</strain>
    </source>
</reference>
<dbReference type="Pfam" id="PF00450">
    <property type="entry name" value="Peptidase_S10"/>
    <property type="match status" value="1"/>
</dbReference>
<evidence type="ECO:0000313" key="8">
    <source>
        <dbReference type="EMBL" id="EMD36609.1"/>
    </source>
</evidence>
<dbReference type="PROSITE" id="PS00131">
    <property type="entry name" value="CARBOXYPEPT_SER_SER"/>
    <property type="match status" value="1"/>
</dbReference>
<gene>
    <name evidence="8" type="ORF">CERSUDRAFT_84791</name>
</gene>
<feature type="chain" id="PRO_5005140145" description="Carboxypeptidase" evidence="7">
    <location>
        <begin position="18"/>
        <end position="524"/>
    </location>
</feature>
<sequence length="524" mass="59142">MFLILLLCFCASSVVLAQGDAQQPFRSTPVANKRNWNSHSHEMRHMSYETETVSQHAVECDLFTHEAAPFSPLGNLNALSSTAYTILRHPLFPHYNVRIKQSHFCDGTTRAYTGYIDRETHHLFFYFFESRNDPESDDVIFWTNGGPGCSSATGLFMELGPCTVTGPFNATYNPYSWNNRANIFFVDQPIGVGFSYAEHGEFIDNTLDASKDIAAFVAIFFEHFTQFKGRPFHMAGESYGGRYIPVFAAEIYDQNARLQKAGLTPINLESIMIGNGVTNWPVMIASYYEMQCHNISVPPIQSPSTCVRMKYSLSRCESLFKKGCEDSFNYFDCLSASLFCLNELYTPMIATGYNPYDLSKLCEGGVEETLCYPQMTDVDDFLNRKDIRRALGVDAAVKTFQSCNDAIERAFAQRPDEMFPTQYYIGALLERGVRALIYVGDTDFMGNWVGNERMTLAVEWTGQDTFVKQPLREWHANGTPAGLTRSSGPFTFATIYGAGHLAPHDKPKESLELVNRWITQQDLQ</sequence>
<evidence type="ECO:0000256" key="2">
    <source>
        <dbReference type="ARBA" id="ARBA00022645"/>
    </source>
</evidence>
<dbReference type="PANTHER" id="PTHR11802">
    <property type="entry name" value="SERINE PROTEASE FAMILY S10 SERINE CARBOXYPEPTIDASE"/>
    <property type="match status" value="1"/>
</dbReference>
<evidence type="ECO:0000256" key="5">
    <source>
        <dbReference type="ARBA" id="ARBA00022801"/>
    </source>
</evidence>
<evidence type="ECO:0000313" key="9">
    <source>
        <dbReference type="Proteomes" id="UP000016930"/>
    </source>
</evidence>
<dbReference type="Proteomes" id="UP000016930">
    <property type="component" value="Unassembled WGS sequence"/>
</dbReference>
<dbReference type="Gene3D" id="3.40.50.1820">
    <property type="entry name" value="alpha/beta hydrolase"/>
    <property type="match status" value="1"/>
</dbReference>
<comment type="similarity">
    <text evidence="1 7">Belongs to the peptidase S10 family.</text>
</comment>
<dbReference type="InterPro" id="IPR001563">
    <property type="entry name" value="Peptidase_S10"/>
</dbReference>
<keyword evidence="2 7" id="KW-0121">Carboxypeptidase</keyword>
<protein>
    <recommendedName>
        <fullName evidence="7">Carboxypeptidase</fullName>
        <ecNumber evidence="7">3.4.16.-</ecNumber>
    </recommendedName>
</protein>
<dbReference type="PRINTS" id="PR00724">
    <property type="entry name" value="CRBOXYPTASEC"/>
</dbReference>